<sequence>YPSMYINAQFKKLFAKYSSFSFYLLAVIDDKEEFFTRRKGLFNQPTNNKFQTANRAATADVINDKLNDETDWKQNDKTQEPGNRLILNSTYEKRLADIQRDIRQVWFMTFSDTTAVNTDIRHAAEPAVDLLVSHILPGRKRISKRLVTLVDTAATLTPPDCPELMVDHDDASVVLFQKINRYLFQELDSTLEEYLRAEMPNLSTVSSLVTLPCIMLSPVPSLQGLSAISSLSPVLDLPVPPIEWAVNLLEELDYTVYLALEFPLSLPEWIQTIVNKHYDPTNLMLYLRMGWEAVLARHAEVMMAPIG</sequence>
<protein>
    <submittedName>
        <fullName evidence="2">Uncharacterized protein</fullName>
    </submittedName>
</protein>
<name>A0A8S2RHZ9_9BILA</name>
<dbReference type="EMBL" id="CAJOBA010043622">
    <property type="protein sequence ID" value="CAF4152345.1"/>
    <property type="molecule type" value="Genomic_DNA"/>
</dbReference>
<dbReference type="Proteomes" id="UP000682733">
    <property type="component" value="Unassembled WGS sequence"/>
</dbReference>
<accession>A0A8S2RHZ9</accession>
<feature type="non-terminal residue" evidence="2">
    <location>
        <position position="1"/>
    </location>
</feature>
<proteinExistence type="predicted"/>
<gene>
    <name evidence="1" type="ORF">OVA965_LOCUS30352</name>
    <name evidence="2" type="ORF">TMI583_LOCUS31148</name>
</gene>
<reference evidence="2" key="1">
    <citation type="submission" date="2021-02" db="EMBL/GenBank/DDBJ databases">
        <authorList>
            <person name="Nowell W R."/>
        </authorList>
    </citation>
    <scope>NUCLEOTIDE SEQUENCE</scope>
</reference>
<feature type="non-terminal residue" evidence="2">
    <location>
        <position position="307"/>
    </location>
</feature>
<organism evidence="2 3">
    <name type="scientific">Didymodactylos carnosus</name>
    <dbReference type="NCBI Taxonomy" id="1234261"/>
    <lineage>
        <taxon>Eukaryota</taxon>
        <taxon>Metazoa</taxon>
        <taxon>Spiralia</taxon>
        <taxon>Gnathifera</taxon>
        <taxon>Rotifera</taxon>
        <taxon>Eurotatoria</taxon>
        <taxon>Bdelloidea</taxon>
        <taxon>Philodinida</taxon>
        <taxon>Philodinidae</taxon>
        <taxon>Didymodactylos</taxon>
    </lineage>
</organism>
<dbReference type="EMBL" id="CAJNOK010021999">
    <property type="protein sequence ID" value="CAF1341181.1"/>
    <property type="molecule type" value="Genomic_DNA"/>
</dbReference>
<dbReference type="Proteomes" id="UP000677228">
    <property type="component" value="Unassembled WGS sequence"/>
</dbReference>
<comment type="caution">
    <text evidence="2">The sequence shown here is derived from an EMBL/GenBank/DDBJ whole genome shotgun (WGS) entry which is preliminary data.</text>
</comment>
<dbReference type="AlphaFoldDB" id="A0A8S2RHZ9"/>
<evidence type="ECO:0000313" key="2">
    <source>
        <dbReference type="EMBL" id="CAF4152345.1"/>
    </source>
</evidence>
<evidence type="ECO:0000313" key="1">
    <source>
        <dbReference type="EMBL" id="CAF1341181.1"/>
    </source>
</evidence>
<evidence type="ECO:0000313" key="3">
    <source>
        <dbReference type="Proteomes" id="UP000682733"/>
    </source>
</evidence>